<sequence length="348" mass="39316">MWTHVAIQWNRKSQNSASTQGKPTLTACTGMIKVINPVLTSKGKLPKAADNKFVQGTVKDLGFQIHQAQDREGLSRTTRPGRGNLGHGGGWQDIEENHTHSAIHIPIKQKPQTRGLEGYGSSCSAPLTPQRPYSIEHGQQEAQPGIPLGKTWRKFPEDLSQRDRLQRPYVNHQRLESHQEVQTPGGEGKQDKGESNHYPSYRKTTDPDREYSDSFKITRSRPKQLYSGFTPFGNQQIRAKSHHSSQSQEVSRKRQGYMGKKKLPSTKGRESQRISIPTDRNITPTKIEHNVVTPESSLKNDALWLQMSQYAEETQKEFAEIEASHERMKKLTASVDKIVKTLQEGHAQ</sequence>
<accession>A0A9Q3FFJ3</accession>
<keyword evidence="3" id="KW-1185">Reference proteome</keyword>
<feature type="compositionally biased region" description="Basic and acidic residues" evidence="1">
    <location>
        <begin position="203"/>
        <end position="213"/>
    </location>
</feature>
<feature type="region of interest" description="Disordered" evidence="1">
    <location>
        <begin position="70"/>
        <end position="94"/>
    </location>
</feature>
<feature type="compositionally biased region" description="Basic residues" evidence="1">
    <location>
        <begin position="253"/>
        <end position="264"/>
    </location>
</feature>
<protein>
    <submittedName>
        <fullName evidence="2">Uncharacterized protein</fullName>
    </submittedName>
</protein>
<feature type="region of interest" description="Disordered" evidence="1">
    <location>
        <begin position="167"/>
        <end position="274"/>
    </location>
</feature>
<dbReference type="EMBL" id="AVOT02040781">
    <property type="protein sequence ID" value="MBW0536012.1"/>
    <property type="molecule type" value="Genomic_DNA"/>
</dbReference>
<organism evidence="2 3">
    <name type="scientific">Austropuccinia psidii MF-1</name>
    <dbReference type="NCBI Taxonomy" id="1389203"/>
    <lineage>
        <taxon>Eukaryota</taxon>
        <taxon>Fungi</taxon>
        <taxon>Dikarya</taxon>
        <taxon>Basidiomycota</taxon>
        <taxon>Pucciniomycotina</taxon>
        <taxon>Pucciniomycetes</taxon>
        <taxon>Pucciniales</taxon>
        <taxon>Sphaerophragmiaceae</taxon>
        <taxon>Austropuccinia</taxon>
    </lineage>
</organism>
<feature type="region of interest" description="Disordered" evidence="1">
    <location>
        <begin position="110"/>
        <end position="152"/>
    </location>
</feature>
<feature type="compositionally biased region" description="Polar residues" evidence="1">
    <location>
        <begin position="232"/>
        <end position="249"/>
    </location>
</feature>
<comment type="caution">
    <text evidence="2">The sequence shown here is derived from an EMBL/GenBank/DDBJ whole genome shotgun (WGS) entry which is preliminary data.</text>
</comment>
<gene>
    <name evidence="2" type="ORF">O181_075727</name>
</gene>
<name>A0A9Q3FFJ3_9BASI</name>
<evidence type="ECO:0000313" key="3">
    <source>
        <dbReference type="Proteomes" id="UP000765509"/>
    </source>
</evidence>
<reference evidence="2" key="1">
    <citation type="submission" date="2021-03" db="EMBL/GenBank/DDBJ databases">
        <title>Draft genome sequence of rust myrtle Austropuccinia psidii MF-1, a brazilian biotype.</title>
        <authorList>
            <person name="Quecine M.C."/>
            <person name="Pachon D.M.R."/>
            <person name="Bonatelli M.L."/>
            <person name="Correr F.H."/>
            <person name="Franceschini L.M."/>
            <person name="Leite T.F."/>
            <person name="Margarido G.R.A."/>
            <person name="Almeida C.A."/>
            <person name="Ferrarezi J.A."/>
            <person name="Labate C.A."/>
        </authorList>
    </citation>
    <scope>NUCLEOTIDE SEQUENCE</scope>
    <source>
        <strain evidence="2">MF-1</strain>
    </source>
</reference>
<evidence type="ECO:0000313" key="2">
    <source>
        <dbReference type="EMBL" id="MBW0536012.1"/>
    </source>
</evidence>
<dbReference type="AlphaFoldDB" id="A0A9Q3FFJ3"/>
<evidence type="ECO:0000256" key="1">
    <source>
        <dbReference type="SAM" id="MobiDB-lite"/>
    </source>
</evidence>
<proteinExistence type="predicted"/>
<dbReference type="Proteomes" id="UP000765509">
    <property type="component" value="Unassembled WGS sequence"/>
</dbReference>